<evidence type="ECO:0000313" key="3">
    <source>
        <dbReference type="EMBL" id="QXO16388.1"/>
    </source>
</evidence>
<keyword evidence="1" id="KW-0732">Signal</keyword>
<dbReference type="EMBL" id="CP076642">
    <property type="protein sequence ID" value="QXO16388.1"/>
    <property type="molecule type" value="Genomic_DNA"/>
</dbReference>
<organism evidence="3 4">
    <name type="scientific">Vibrio ostreae</name>
    <dbReference type="NCBI Taxonomy" id="2841925"/>
    <lineage>
        <taxon>Bacteria</taxon>
        <taxon>Pseudomonadati</taxon>
        <taxon>Pseudomonadota</taxon>
        <taxon>Gammaproteobacteria</taxon>
        <taxon>Vibrionales</taxon>
        <taxon>Vibrionaceae</taxon>
        <taxon>Vibrio</taxon>
    </lineage>
</organism>
<dbReference type="KEGG" id="vos:KNV97_02430"/>
<dbReference type="RefSeq" id="WP_136487652.1">
    <property type="nucleotide sequence ID" value="NZ_CP076642.1"/>
</dbReference>
<keyword evidence="4" id="KW-1185">Reference proteome</keyword>
<dbReference type="AlphaFoldDB" id="A0A975U771"/>
<proteinExistence type="predicted"/>
<accession>A0A975U771</accession>
<dbReference type="Pfam" id="PF13778">
    <property type="entry name" value="DUF4174"/>
    <property type="match status" value="1"/>
</dbReference>
<feature type="domain" description="DUF4174" evidence="2">
    <location>
        <begin position="21"/>
        <end position="135"/>
    </location>
</feature>
<gene>
    <name evidence="3" type="ORF">KNV97_02430</name>
</gene>
<evidence type="ECO:0000259" key="2">
    <source>
        <dbReference type="Pfam" id="PF13778"/>
    </source>
</evidence>
<protein>
    <submittedName>
        <fullName evidence="3">DUF4174 domain-containing protein</fullName>
    </submittedName>
</protein>
<sequence>MKSALLAVVVLIVPVVAQAYPLYSNQWTHRSVLYFAPTQDHYVRQFLVETLMHQCELTERDVVTIVITEDGFSQPEWLKHEFDLNDILLAYRVSPGQHTAVLVGKDGSEKMRWGKTTDWDALKQTIDAMPMRRQEMARSSSRCQI</sequence>
<reference evidence="3" key="1">
    <citation type="submission" date="2021-06" db="EMBL/GenBank/DDBJ databases">
        <title>Vibrio nov. sp., novel gut bacterium isolated from Yellow Sea oyster.</title>
        <authorList>
            <person name="Muhammad N."/>
            <person name="Nguyen T.H."/>
            <person name="Lee Y.-J."/>
            <person name="Ko J."/>
            <person name="Kim S.-G."/>
        </authorList>
    </citation>
    <scope>NUCLEOTIDE SEQUENCE</scope>
    <source>
        <strain evidence="3">OG9-811</strain>
    </source>
</reference>
<name>A0A975U771_9VIBR</name>
<evidence type="ECO:0000256" key="1">
    <source>
        <dbReference type="ARBA" id="ARBA00022729"/>
    </source>
</evidence>
<dbReference type="InterPro" id="IPR025232">
    <property type="entry name" value="DUF4174"/>
</dbReference>
<evidence type="ECO:0000313" key="4">
    <source>
        <dbReference type="Proteomes" id="UP000694232"/>
    </source>
</evidence>
<dbReference type="Proteomes" id="UP000694232">
    <property type="component" value="Chromosome 2"/>
</dbReference>